<gene>
    <name evidence="1" type="ORF">B5E41_30010</name>
</gene>
<dbReference type="Proteomes" id="UP000197269">
    <property type="component" value="Unassembled WGS sequence"/>
</dbReference>
<proteinExistence type="predicted"/>
<comment type="caution">
    <text evidence="1">The sequence shown here is derived from an EMBL/GenBank/DDBJ whole genome shotgun (WGS) entry which is preliminary data.</text>
</comment>
<dbReference type="EMBL" id="MXPU01000039">
    <property type="protein sequence ID" value="OWO89716.1"/>
    <property type="molecule type" value="Genomic_DNA"/>
</dbReference>
<evidence type="ECO:0000313" key="2">
    <source>
        <dbReference type="Proteomes" id="UP000197269"/>
    </source>
</evidence>
<dbReference type="AlphaFoldDB" id="A0A246DKV5"/>
<reference evidence="1 2" key="1">
    <citation type="submission" date="2017-03" db="EMBL/GenBank/DDBJ databases">
        <title>Genome of strain Rhizobium sp. CNPSo 668.</title>
        <authorList>
            <person name="Ribeiro R."/>
        </authorList>
    </citation>
    <scope>NUCLEOTIDE SEQUENCE [LARGE SCALE GENOMIC DNA]</scope>
    <source>
        <strain evidence="1 2">CNPSo 668</strain>
    </source>
</reference>
<protein>
    <submittedName>
        <fullName evidence="1">Uncharacterized protein</fullName>
    </submittedName>
</protein>
<sequence length="408" mass="47408">MDAATILATVLKKYQESSDFNGWPAHAIHSQDEKAALIDLIEAGLVELINDEETQNPNIRLLPARPISDQVKRVSNRGLKFGCLFPTRKALVEVAGVGPDPAAPYTAALKLGAPQLEFRTFRLEVLERYRNDPTFRYSVDDTFGTIYRDSEDKESHEYAQFGFAFDENVNRYVAAFLRYLHDMSAEQQAYWAGFELQGDFQLHPDYYRSSILGEWPEGVSVFDAILEEKKIINIMSERMGKPRLFKSDYEAYRRPDHFGFLIRPTKKEFSDFCLRLDQLMSDDMNYKFFEGDIEVYEYGKMDSGEQIKRMKGTISLLMEWLAAKFKPKDENDMVRINEGFRAVRKARQKPAHKIEDNVFDEAYYQQQRELMIAAFGAVRFLRQVFANHPACKEVEVPKWLFEGHIWTQ</sequence>
<evidence type="ECO:0000313" key="1">
    <source>
        <dbReference type="EMBL" id="OWO89716.1"/>
    </source>
</evidence>
<name>A0A246DKV5_9HYPH</name>
<organism evidence="1 2">
    <name type="scientific">Rhizobium esperanzae</name>
    <dbReference type="NCBI Taxonomy" id="1967781"/>
    <lineage>
        <taxon>Bacteria</taxon>
        <taxon>Pseudomonadati</taxon>
        <taxon>Pseudomonadota</taxon>
        <taxon>Alphaproteobacteria</taxon>
        <taxon>Hyphomicrobiales</taxon>
        <taxon>Rhizobiaceae</taxon>
        <taxon>Rhizobium/Agrobacterium group</taxon>
        <taxon>Rhizobium</taxon>
    </lineage>
</organism>
<accession>A0A246DKV5</accession>
<dbReference type="RefSeq" id="WP_141098835.1">
    <property type="nucleotide sequence ID" value="NZ_MXPU01000039.1"/>
</dbReference>